<evidence type="ECO:0000256" key="7">
    <source>
        <dbReference type="ARBA" id="ARBA00023237"/>
    </source>
</evidence>
<keyword evidence="6 8" id="KW-0472">Membrane</keyword>
<dbReference type="InterPro" id="IPR036942">
    <property type="entry name" value="Beta-barrel_TonB_sf"/>
</dbReference>
<dbReference type="InterPro" id="IPR037066">
    <property type="entry name" value="Plug_dom_sf"/>
</dbReference>
<accession>A0A2Z3HT17</accession>
<evidence type="ECO:0000256" key="4">
    <source>
        <dbReference type="ARBA" id="ARBA00022692"/>
    </source>
</evidence>
<dbReference type="InterPro" id="IPR039426">
    <property type="entry name" value="TonB-dep_rcpt-like"/>
</dbReference>
<dbReference type="Proteomes" id="UP000247763">
    <property type="component" value="Chromosome"/>
</dbReference>
<keyword evidence="4 8" id="KW-0812">Transmembrane</keyword>
<evidence type="ECO:0000313" key="14">
    <source>
        <dbReference type="Proteomes" id="UP000247763"/>
    </source>
</evidence>
<protein>
    <submittedName>
        <fullName evidence="13">TonB-dependent receptor</fullName>
    </submittedName>
</protein>
<dbReference type="KEGG" id="phb:HYN04_05890"/>
<feature type="chain" id="PRO_5016458012" evidence="10">
    <location>
        <begin position="26"/>
        <end position="691"/>
    </location>
</feature>
<keyword evidence="14" id="KW-1185">Reference proteome</keyword>
<dbReference type="EMBL" id="CP029479">
    <property type="protein sequence ID" value="AWM77336.1"/>
    <property type="molecule type" value="Genomic_DNA"/>
</dbReference>
<evidence type="ECO:0000259" key="11">
    <source>
        <dbReference type="Pfam" id="PF00593"/>
    </source>
</evidence>
<evidence type="ECO:0000313" key="13">
    <source>
        <dbReference type="EMBL" id="AWM77336.1"/>
    </source>
</evidence>
<keyword evidence="5 9" id="KW-0798">TonB box</keyword>
<gene>
    <name evidence="13" type="ORF">HYN04_05890</name>
</gene>
<feature type="domain" description="TonB-dependent receptor plug" evidence="12">
    <location>
        <begin position="48"/>
        <end position="152"/>
    </location>
</feature>
<reference evidence="14" key="1">
    <citation type="submission" date="2018-05" db="EMBL/GenBank/DDBJ databases">
        <title>Genome sequencing of Phenylobacterium sp. HYN0004.</title>
        <authorList>
            <person name="Yi H."/>
            <person name="Baek C."/>
        </authorList>
    </citation>
    <scope>NUCLEOTIDE SEQUENCE [LARGE SCALE GENOMIC DNA]</scope>
    <source>
        <strain evidence="14">HYN0004</strain>
    </source>
</reference>
<dbReference type="GO" id="GO:0009279">
    <property type="term" value="C:cell outer membrane"/>
    <property type="evidence" value="ECO:0007669"/>
    <property type="project" value="UniProtKB-SubCell"/>
</dbReference>
<dbReference type="InterPro" id="IPR000531">
    <property type="entry name" value="Beta-barrel_TonB"/>
</dbReference>
<dbReference type="Pfam" id="PF00593">
    <property type="entry name" value="TonB_dep_Rec_b-barrel"/>
    <property type="match status" value="1"/>
</dbReference>
<evidence type="ECO:0000256" key="2">
    <source>
        <dbReference type="ARBA" id="ARBA00022448"/>
    </source>
</evidence>
<keyword evidence="3 8" id="KW-1134">Transmembrane beta strand</keyword>
<evidence type="ECO:0000256" key="3">
    <source>
        <dbReference type="ARBA" id="ARBA00022452"/>
    </source>
</evidence>
<evidence type="ECO:0000256" key="6">
    <source>
        <dbReference type="ARBA" id="ARBA00023136"/>
    </source>
</evidence>
<evidence type="ECO:0000256" key="5">
    <source>
        <dbReference type="ARBA" id="ARBA00023077"/>
    </source>
</evidence>
<name>A0A2Z3HT17_9CAUL</name>
<dbReference type="PANTHER" id="PTHR30069">
    <property type="entry name" value="TONB-DEPENDENT OUTER MEMBRANE RECEPTOR"/>
    <property type="match status" value="1"/>
</dbReference>
<dbReference type="OrthoDB" id="9795928at2"/>
<keyword evidence="2 8" id="KW-0813">Transport</keyword>
<sequence length="691" mass="73195">MMSNSLPWLSSASLIALALAGPAHAAGEPERTVSELVVTAAPYTISLDTITTSVDILTARELSLAPPAGIGDLLAGMPGLRSTAYGPGASRPVIRGLAGPRVLLLQNGVGMVDASSLSPDHAVPSEAGQASRIEVLRGPSTLAYGGSGIGGVVNVMDERVPSRRPGDRIEGRGALAWSSVDNGRSGSLAANIGFGALVLAVDGATRRSGDYSTPGTPVSDRLAAATGLEPTSDTKQRNVSVEADSWGVGGSLVGESGGFLGLSVKRTDTGYGVPYAQVQEDDPPEILRLHMKQTRWDLRGEAPFEEGWLEKIRLSVGHADYEHAEIEVNAGAVGTRFLSKGTEGRLEFVMRGSDGRQGAFGLQGLTRSFEALGDEAFIPGVEINEVGAFTLQRLEFGKAGLDAGLRIDTRQLRANLEGRDTTPPGVEAGLDWADTADTRTFTNVSASAGLFWKPSDPFFLALTLSLSGRAPTEFELFADGPHGGTSTWELGDPNLDSEKAVSLEGTLRWTTDDTRIEAHVWAARYDGFIEERPTGETWEGLPVFRFRQSEADFVGLELEAEQTLFDNETGRLSARLSGDVVRGDTGFGAPPRIPAYGVTGELAWTSEAFVAAIEVRHVGDQTRTAPFELATDGYTALNASLAWRPVPDAPVTLSLRGRNLTDAEIREHASFLKDIAPAPGRSLSAALSWAF</sequence>
<dbReference type="PANTHER" id="PTHR30069:SF40">
    <property type="entry name" value="TONB-DEPENDENT RECEPTOR NMB0964-RELATED"/>
    <property type="match status" value="1"/>
</dbReference>
<evidence type="ECO:0000256" key="10">
    <source>
        <dbReference type="SAM" id="SignalP"/>
    </source>
</evidence>
<organism evidence="13 14">
    <name type="scientific">Phenylobacterium parvum</name>
    <dbReference type="NCBI Taxonomy" id="2201350"/>
    <lineage>
        <taxon>Bacteria</taxon>
        <taxon>Pseudomonadati</taxon>
        <taxon>Pseudomonadota</taxon>
        <taxon>Alphaproteobacteria</taxon>
        <taxon>Caulobacterales</taxon>
        <taxon>Caulobacteraceae</taxon>
        <taxon>Phenylobacterium</taxon>
    </lineage>
</organism>
<evidence type="ECO:0000259" key="12">
    <source>
        <dbReference type="Pfam" id="PF07715"/>
    </source>
</evidence>
<dbReference type="SUPFAM" id="SSF56935">
    <property type="entry name" value="Porins"/>
    <property type="match status" value="1"/>
</dbReference>
<comment type="similarity">
    <text evidence="8 9">Belongs to the TonB-dependent receptor family.</text>
</comment>
<keyword evidence="13" id="KW-0675">Receptor</keyword>
<evidence type="ECO:0000256" key="1">
    <source>
        <dbReference type="ARBA" id="ARBA00004571"/>
    </source>
</evidence>
<evidence type="ECO:0000256" key="9">
    <source>
        <dbReference type="RuleBase" id="RU003357"/>
    </source>
</evidence>
<dbReference type="PROSITE" id="PS52016">
    <property type="entry name" value="TONB_DEPENDENT_REC_3"/>
    <property type="match status" value="1"/>
</dbReference>
<feature type="signal peptide" evidence="10">
    <location>
        <begin position="1"/>
        <end position="25"/>
    </location>
</feature>
<keyword evidence="7 8" id="KW-0998">Cell outer membrane</keyword>
<dbReference type="Gene3D" id="2.170.130.10">
    <property type="entry name" value="TonB-dependent receptor, plug domain"/>
    <property type="match status" value="1"/>
</dbReference>
<comment type="subcellular location">
    <subcellularLocation>
        <location evidence="1 8">Cell outer membrane</location>
        <topology evidence="1 8">Multi-pass membrane protein</topology>
    </subcellularLocation>
</comment>
<dbReference type="GO" id="GO:0015344">
    <property type="term" value="F:siderophore uptake transmembrane transporter activity"/>
    <property type="evidence" value="ECO:0007669"/>
    <property type="project" value="TreeGrafter"/>
</dbReference>
<dbReference type="Gene3D" id="2.40.170.20">
    <property type="entry name" value="TonB-dependent receptor, beta-barrel domain"/>
    <property type="match status" value="1"/>
</dbReference>
<dbReference type="Pfam" id="PF07715">
    <property type="entry name" value="Plug"/>
    <property type="match status" value="1"/>
</dbReference>
<dbReference type="GO" id="GO:0044718">
    <property type="term" value="P:siderophore transmembrane transport"/>
    <property type="evidence" value="ECO:0007669"/>
    <property type="project" value="TreeGrafter"/>
</dbReference>
<keyword evidence="10" id="KW-0732">Signal</keyword>
<feature type="domain" description="TonB-dependent receptor-like beta-barrel" evidence="11">
    <location>
        <begin position="290"/>
        <end position="660"/>
    </location>
</feature>
<dbReference type="InterPro" id="IPR012910">
    <property type="entry name" value="Plug_dom"/>
</dbReference>
<dbReference type="AlphaFoldDB" id="A0A2Z3HT17"/>
<evidence type="ECO:0000256" key="8">
    <source>
        <dbReference type="PROSITE-ProRule" id="PRU01360"/>
    </source>
</evidence>
<proteinExistence type="inferred from homology"/>